<name>X1V135_9ZZZZ</name>
<dbReference type="AlphaFoldDB" id="X1V135"/>
<evidence type="ECO:0000313" key="1">
    <source>
        <dbReference type="EMBL" id="GAJ09522.1"/>
    </source>
</evidence>
<gene>
    <name evidence="1" type="ORF">S12H4_52637</name>
</gene>
<reference evidence="1" key="1">
    <citation type="journal article" date="2014" name="Front. Microbiol.">
        <title>High frequency of phylogenetically diverse reductive dehalogenase-homologous genes in deep subseafloor sedimentary metagenomes.</title>
        <authorList>
            <person name="Kawai M."/>
            <person name="Futagami T."/>
            <person name="Toyoda A."/>
            <person name="Takaki Y."/>
            <person name="Nishi S."/>
            <person name="Hori S."/>
            <person name="Arai W."/>
            <person name="Tsubouchi T."/>
            <person name="Morono Y."/>
            <person name="Uchiyama I."/>
            <person name="Ito T."/>
            <person name="Fujiyama A."/>
            <person name="Inagaki F."/>
            <person name="Takami H."/>
        </authorList>
    </citation>
    <scope>NUCLEOTIDE SEQUENCE</scope>
    <source>
        <strain evidence="1">Expedition CK06-06</strain>
    </source>
</reference>
<dbReference type="EMBL" id="BARW01033415">
    <property type="protein sequence ID" value="GAJ09522.1"/>
    <property type="molecule type" value="Genomic_DNA"/>
</dbReference>
<organism evidence="1">
    <name type="scientific">marine sediment metagenome</name>
    <dbReference type="NCBI Taxonomy" id="412755"/>
    <lineage>
        <taxon>unclassified sequences</taxon>
        <taxon>metagenomes</taxon>
        <taxon>ecological metagenomes</taxon>
    </lineage>
</organism>
<sequence length="79" mass="8533">GLNSPLDDADDDTTPGRATLVQGVLSSHGTLHMKSQYGDDPVSCGSEEVYSVRMVVDDFDCRLQDTQASTVANDEQELE</sequence>
<proteinExistence type="predicted"/>
<comment type="caution">
    <text evidence="1">The sequence shown here is derived from an EMBL/GenBank/DDBJ whole genome shotgun (WGS) entry which is preliminary data.</text>
</comment>
<accession>X1V135</accession>
<protein>
    <submittedName>
        <fullName evidence="1">Uncharacterized protein</fullName>
    </submittedName>
</protein>
<feature type="non-terminal residue" evidence="1">
    <location>
        <position position="1"/>
    </location>
</feature>